<feature type="transmembrane region" description="Helical" evidence="1">
    <location>
        <begin position="329"/>
        <end position="348"/>
    </location>
</feature>
<keyword evidence="5" id="KW-1185">Reference proteome</keyword>
<reference evidence="4 5" key="1">
    <citation type="submission" date="2019-03" db="EMBL/GenBank/DDBJ databases">
        <authorList>
            <person name="Gaulin E."/>
            <person name="Dumas B."/>
        </authorList>
    </citation>
    <scope>NUCLEOTIDE SEQUENCE [LARGE SCALE GENOMIC DNA]</scope>
    <source>
        <strain evidence="4">CBS 568.67</strain>
    </source>
</reference>
<keyword evidence="1" id="KW-0472">Membrane</keyword>
<sequence length="378" mass="41998">MLLCFLCAVLVLVDALSCPYDSLPPQVTTILIADASLCPPQVEDGTCVVDCNCSVVNTTAYQAVGRCLDLAVTSKFTEYPMTIDSIDNSGYMSFALAQFPDHISYMYVGFVWARCEFIYHSEINNLNELDVPESFHWPRNVTQMHFNNNRLPSLPQLPPTIKSLHLTNNSFSNPKDFEALPSSIIELEVIANKYTAVRNVNWCNMTSVKLSGIQHLDNVVFGPKLTYLYIDSSSVQSWVMNQATFNVLNQLTPIALPGRASAGFDYSNLTINTPQIACSAANGKQQEIWPNRVARQVSRGVVEPSTPFIVCITPGKSTTNMTNKYTTTAFLGLAVLTLLALVYMAIFARRWMMKINSCDCKAVPMMTESHASILRELK</sequence>
<protein>
    <submittedName>
        <fullName evidence="4">Aste57867_10391 protein</fullName>
    </submittedName>
</protein>
<dbReference type="AlphaFoldDB" id="A0A485KQS3"/>
<evidence type="ECO:0000256" key="2">
    <source>
        <dbReference type="SAM" id="SignalP"/>
    </source>
</evidence>
<dbReference type="InterPro" id="IPR032675">
    <property type="entry name" value="LRR_dom_sf"/>
</dbReference>
<dbReference type="EMBL" id="CAADRA010005223">
    <property type="protein sequence ID" value="VFT87265.1"/>
    <property type="molecule type" value="Genomic_DNA"/>
</dbReference>
<organism evidence="4 5">
    <name type="scientific">Aphanomyces stellatus</name>
    <dbReference type="NCBI Taxonomy" id="120398"/>
    <lineage>
        <taxon>Eukaryota</taxon>
        <taxon>Sar</taxon>
        <taxon>Stramenopiles</taxon>
        <taxon>Oomycota</taxon>
        <taxon>Saprolegniomycetes</taxon>
        <taxon>Saprolegniales</taxon>
        <taxon>Verrucalvaceae</taxon>
        <taxon>Aphanomyces</taxon>
    </lineage>
</organism>
<proteinExistence type="predicted"/>
<name>A0A485KQS3_9STRA</name>
<dbReference type="Gene3D" id="3.80.10.10">
    <property type="entry name" value="Ribonuclease Inhibitor"/>
    <property type="match status" value="1"/>
</dbReference>
<keyword evidence="2" id="KW-0732">Signal</keyword>
<gene>
    <name evidence="4" type="primary">Aste57867_10391</name>
    <name evidence="3" type="ORF">As57867_010351</name>
    <name evidence="4" type="ORF">ASTE57867_10391</name>
</gene>
<keyword evidence="1" id="KW-1133">Transmembrane helix</keyword>
<reference evidence="3" key="2">
    <citation type="submission" date="2019-06" db="EMBL/GenBank/DDBJ databases">
        <title>Genomics analysis of Aphanomyces spp. identifies a new class of oomycete effector associated with host adaptation.</title>
        <authorList>
            <person name="Gaulin E."/>
        </authorList>
    </citation>
    <scope>NUCLEOTIDE SEQUENCE</scope>
    <source>
        <strain evidence="3">CBS 578.67</strain>
    </source>
</reference>
<dbReference type="SUPFAM" id="SSF52058">
    <property type="entry name" value="L domain-like"/>
    <property type="match status" value="1"/>
</dbReference>
<evidence type="ECO:0000256" key="1">
    <source>
        <dbReference type="SAM" id="Phobius"/>
    </source>
</evidence>
<evidence type="ECO:0000313" key="3">
    <source>
        <dbReference type="EMBL" id="KAF0699023.1"/>
    </source>
</evidence>
<feature type="chain" id="PRO_5036116152" evidence="2">
    <location>
        <begin position="16"/>
        <end position="378"/>
    </location>
</feature>
<dbReference type="EMBL" id="VJMH01005202">
    <property type="protein sequence ID" value="KAF0699023.1"/>
    <property type="molecule type" value="Genomic_DNA"/>
</dbReference>
<evidence type="ECO:0000313" key="5">
    <source>
        <dbReference type="Proteomes" id="UP000332933"/>
    </source>
</evidence>
<dbReference type="Proteomes" id="UP000332933">
    <property type="component" value="Unassembled WGS sequence"/>
</dbReference>
<keyword evidence="1" id="KW-0812">Transmembrane</keyword>
<dbReference type="OrthoDB" id="4090081at2759"/>
<feature type="signal peptide" evidence="2">
    <location>
        <begin position="1"/>
        <end position="15"/>
    </location>
</feature>
<evidence type="ECO:0000313" key="4">
    <source>
        <dbReference type="EMBL" id="VFT87265.1"/>
    </source>
</evidence>
<accession>A0A485KQS3</accession>